<evidence type="ECO:0000313" key="2">
    <source>
        <dbReference type="Proteomes" id="UP001060919"/>
    </source>
</evidence>
<dbReference type="InterPro" id="IPR046037">
    <property type="entry name" value="DUF5995"/>
</dbReference>
<dbReference type="RefSeq" id="WP_264792579.1">
    <property type="nucleotide sequence ID" value="NZ_AP026867.1"/>
</dbReference>
<gene>
    <name evidence="1" type="ORF">AsAng_0021090</name>
</gene>
<dbReference type="KEGG" id="aup:AsAng_0021090"/>
<dbReference type="Pfam" id="PF19458">
    <property type="entry name" value="DUF5995"/>
    <property type="match status" value="1"/>
</dbReference>
<dbReference type="AlphaFoldDB" id="A0A916DSV4"/>
<dbReference type="EMBL" id="AP026867">
    <property type="protein sequence ID" value="BDS11395.1"/>
    <property type="molecule type" value="Genomic_DNA"/>
</dbReference>
<protein>
    <submittedName>
        <fullName evidence="1">DUF5995 family protein</fullName>
    </submittedName>
</protein>
<evidence type="ECO:0000313" key="1">
    <source>
        <dbReference type="EMBL" id="BDS11395.1"/>
    </source>
</evidence>
<accession>A0A916DSV4</accession>
<name>A0A916DSV4_9BACT</name>
<keyword evidence="2" id="KW-1185">Reference proteome</keyword>
<dbReference type="Proteomes" id="UP001060919">
    <property type="component" value="Chromosome"/>
</dbReference>
<sequence length="250" mass="28272">MKVTTIDGVIGTLDEIIENAKKTRSPKGYFAALYQKVTKRVKEGIEEGAFENAKRMEKLDVLFANRYLEAQEQYFKGQEVTESWKVAFDATRTYWPIVLQHLLLGINAHINLDLGIAAVETMISEQEPITALKKDFDKINKILEELVGEVEQELSAIWPTLKCILTYSGKIDDFLINFSMEKAREGAWKFATELAAAQAEERASMIMERDAKIANVATYINPPGLIPKLIFGMIRIGERGDVVQRIKILT</sequence>
<proteinExistence type="predicted"/>
<reference evidence="1" key="1">
    <citation type="submission" date="2022-09" db="EMBL/GenBank/DDBJ databases">
        <title>Aureispira anguillicida sp. nov., isolated from Leptocephalus of Japanese eel Anguilla japonica.</title>
        <authorList>
            <person name="Yuasa K."/>
            <person name="Mekata T."/>
            <person name="Ikunari K."/>
        </authorList>
    </citation>
    <scope>NUCLEOTIDE SEQUENCE</scope>
    <source>
        <strain evidence="1">EL160426</strain>
    </source>
</reference>
<organism evidence="1 2">
    <name type="scientific">Aureispira anguillae</name>
    <dbReference type="NCBI Taxonomy" id="2864201"/>
    <lineage>
        <taxon>Bacteria</taxon>
        <taxon>Pseudomonadati</taxon>
        <taxon>Bacteroidota</taxon>
        <taxon>Saprospiria</taxon>
        <taxon>Saprospirales</taxon>
        <taxon>Saprospiraceae</taxon>
        <taxon>Aureispira</taxon>
    </lineage>
</organism>